<proteinExistence type="predicted"/>
<dbReference type="PANTHER" id="PTHR46239">
    <property type="entry name" value="DNA REPAIR PROTEIN RAD51 HOMOLOG 3 RAD51C"/>
    <property type="match status" value="1"/>
</dbReference>
<evidence type="ECO:0000256" key="4">
    <source>
        <dbReference type="ARBA" id="ARBA00022840"/>
    </source>
</evidence>
<dbReference type="GO" id="GO:0000400">
    <property type="term" value="F:four-way junction DNA binding"/>
    <property type="evidence" value="ECO:0007669"/>
    <property type="project" value="TreeGrafter"/>
</dbReference>
<comment type="caution">
    <text evidence="9">The sequence shown here is derived from an EMBL/GenBank/DDBJ whole genome shotgun (WGS) entry which is preliminary data.</text>
</comment>
<dbReference type="InterPro" id="IPR014774">
    <property type="entry name" value="KaiC-like_dom"/>
</dbReference>
<evidence type="ECO:0000313" key="9">
    <source>
        <dbReference type="EMBL" id="KAK6948374.1"/>
    </source>
</evidence>
<gene>
    <name evidence="9" type="ORF">Daesc_010140</name>
</gene>
<evidence type="ECO:0000256" key="7">
    <source>
        <dbReference type="SAM" id="MobiDB-lite"/>
    </source>
</evidence>
<dbReference type="Gene3D" id="3.40.50.300">
    <property type="entry name" value="P-loop containing nucleotide triphosphate hydrolases"/>
    <property type="match status" value="1"/>
</dbReference>
<dbReference type="GO" id="GO:0033065">
    <property type="term" value="C:Rad51C-XRCC3 complex"/>
    <property type="evidence" value="ECO:0007669"/>
    <property type="project" value="TreeGrafter"/>
</dbReference>
<evidence type="ECO:0000313" key="10">
    <source>
        <dbReference type="Proteomes" id="UP001369815"/>
    </source>
</evidence>
<dbReference type="CDD" id="cd01393">
    <property type="entry name" value="RecA-like"/>
    <property type="match status" value="1"/>
</dbReference>
<feature type="compositionally biased region" description="Basic and acidic residues" evidence="7">
    <location>
        <begin position="362"/>
        <end position="379"/>
    </location>
</feature>
<dbReference type="InterPro" id="IPR027417">
    <property type="entry name" value="P-loop_NTPase"/>
</dbReference>
<dbReference type="GO" id="GO:0000707">
    <property type="term" value="P:meiotic DNA recombinase assembly"/>
    <property type="evidence" value="ECO:0007669"/>
    <property type="project" value="TreeGrafter"/>
</dbReference>
<evidence type="ECO:0000256" key="2">
    <source>
        <dbReference type="ARBA" id="ARBA00022741"/>
    </source>
</evidence>
<keyword evidence="10" id="KW-1185">Reference proteome</keyword>
<protein>
    <recommendedName>
        <fullName evidence="8">RecA family profile 1 domain-containing protein</fullName>
    </recommendedName>
</protein>
<dbReference type="AlphaFoldDB" id="A0AAX6M7F5"/>
<name>A0AAX6M7F5_9PEZI</name>
<dbReference type="GO" id="GO:0005524">
    <property type="term" value="F:ATP binding"/>
    <property type="evidence" value="ECO:0007669"/>
    <property type="project" value="UniProtKB-KW"/>
</dbReference>
<accession>A0AAX6M7F5</accession>
<dbReference type="EMBL" id="JBANMG010000010">
    <property type="protein sequence ID" value="KAK6948374.1"/>
    <property type="molecule type" value="Genomic_DNA"/>
</dbReference>
<organism evidence="9 10">
    <name type="scientific">Daldinia eschscholtzii</name>
    <dbReference type="NCBI Taxonomy" id="292717"/>
    <lineage>
        <taxon>Eukaryota</taxon>
        <taxon>Fungi</taxon>
        <taxon>Dikarya</taxon>
        <taxon>Ascomycota</taxon>
        <taxon>Pezizomycotina</taxon>
        <taxon>Sordariomycetes</taxon>
        <taxon>Xylariomycetidae</taxon>
        <taxon>Xylariales</taxon>
        <taxon>Hypoxylaceae</taxon>
        <taxon>Daldinia</taxon>
    </lineage>
</organism>
<keyword evidence="2" id="KW-0547">Nucleotide-binding</keyword>
<keyword evidence="4" id="KW-0067">ATP-binding</keyword>
<evidence type="ECO:0000256" key="5">
    <source>
        <dbReference type="ARBA" id="ARBA00023204"/>
    </source>
</evidence>
<dbReference type="GO" id="GO:0005657">
    <property type="term" value="C:replication fork"/>
    <property type="evidence" value="ECO:0007669"/>
    <property type="project" value="TreeGrafter"/>
</dbReference>
<evidence type="ECO:0000256" key="1">
    <source>
        <dbReference type="ARBA" id="ARBA00004123"/>
    </source>
</evidence>
<evidence type="ECO:0000256" key="3">
    <source>
        <dbReference type="ARBA" id="ARBA00022763"/>
    </source>
</evidence>
<feature type="region of interest" description="Disordered" evidence="7">
    <location>
        <begin position="298"/>
        <end position="386"/>
    </location>
</feature>
<dbReference type="Proteomes" id="UP001369815">
    <property type="component" value="Unassembled WGS sequence"/>
</dbReference>
<dbReference type="PRINTS" id="PR01874">
    <property type="entry name" value="DNAREPAIRADA"/>
</dbReference>
<keyword evidence="3" id="KW-0227">DNA damage</keyword>
<keyword evidence="6" id="KW-0539">Nucleus</keyword>
<dbReference type="InterPro" id="IPR003593">
    <property type="entry name" value="AAA+_ATPase"/>
</dbReference>
<dbReference type="GO" id="GO:0007131">
    <property type="term" value="P:reciprocal meiotic recombination"/>
    <property type="evidence" value="ECO:0007669"/>
    <property type="project" value="TreeGrafter"/>
</dbReference>
<feature type="compositionally biased region" description="Acidic residues" evidence="7">
    <location>
        <begin position="315"/>
        <end position="332"/>
    </location>
</feature>
<reference evidence="9 10" key="1">
    <citation type="journal article" date="2024" name="Front Chem Biol">
        <title>Unveiling the potential of Daldinia eschscholtzii MFLUCC 19-0629 through bioactivity and bioinformatics studies for enhanced sustainable agriculture production.</title>
        <authorList>
            <person name="Brooks S."/>
            <person name="Weaver J.A."/>
            <person name="Klomchit A."/>
            <person name="Alharthi S.A."/>
            <person name="Onlamun T."/>
            <person name="Nurani R."/>
            <person name="Vong T.K."/>
            <person name="Alberti F."/>
            <person name="Greco C."/>
        </authorList>
    </citation>
    <scope>NUCLEOTIDE SEQUENCE [LARGE SCALE GENOMIC DNA]</scope>
    <source>
        <strain evidence="9">MFLUCC 19-0629</strain>
    </source>
</reference>
<dbReference type="SMART" id="SM00382">
    <property type="entry name" value="AAA"/>
    <property type="match status" value="1"/>
</dbReference>
<keyword evidence="5" id="KW-0234">DNA repair</keyword>
<evidence type="ECO:0000256" key="6">
    <source>
        <dbReference type="ARBA" id="ARBA00023242"/>
    </source>
</evidence>
<evidence type="ECO:0000259" key="8">
    <source>
        <dbReference type="PROSITE" id="PS50162"/>
    </source>
</evidence>
<comment type="subcellular location">
    <subcellularLocation>
        <location evidence="1">Nucleus</location>
    </subcellularLocation>
</comment>
<sequence>MDYPSIHGQDISSFDLTSTHRLPTVSAAQALEDLGTDPQRFLPTNIEALDQALNDVIPENNSTPPRPGGLQKGQVIEIWGPPGSGKTSFGTQLAANVLRQGEKVVWVVSTASAVEHSDNFIHFQAPTLSHLIGLLCKPTANTIPSNTSLIVIDTLSSLVNYAFPKNSENRQAQKGPGPPARRLQVLQFLISTLQKLAATRDICIVILSQCATRMQFEQGATLIPAINAGTWEQGIATRLVLFRDWIMESDTVHDVHFAGIQKLNGKTTPGGLSQVFAFHVENDGLVGVGLDGNQASLPLSPTSRHKRKLGQTDFEVADSEGEDYGWEDDDELEMPRMPPQWQGSEDILLGQVEDDDGQTEDGSEHHTGHLEETTLRLDSDLSGDEG</sequence>
<feature type="compositionally biased region" description="Acidic residues" evidence="7">
    <location>
        <begin position="352"/>
        <end position="361"/>
    </location>
</feature>
<dbReference type="PANTHER" id="PTHR46239:SF1">
    <property type="entry name" value="DNA REPAIR PROTEIN RAD51 HOMOLOG 3"/>
    <property type="match status" value="1"/>
</dbReference>
<feature type="domain" description="RecA family profile 1" evidence="8">
    <location>
        <begin position="38"/>
        <end position="210"/>
    </location>
</feature>
<dbReference type="SUPFAM" id="SSF52540">
    <property type="entry name" value="P-loop containing nucleoside triphosphate hydrolases"/>
    <property type="match status" value="1"/>
</dbReference>
<dbReference type="Pfam" id="PF06745">
    <property type="entry name" value="ATPase"/>
    <property type="match status" value="1"/>
</dbReference>
<dbReference type="GO" id="GO:0033063">
    <property type="term" value="C:Rad51B-Rad51C-Rad51D-XRCC2 complex"/>
    <property type="evidence" value="ECO:0007669"/>
    <property type="project" value="TreeGrafter"/>
</dbReference>
<dbReference type="GO" id="GO:0008821">
    <property type="term" value="F:crossover junction DNA endonuclease activity"/>
    <property type="evidence" value="ECO:0007669"/>
    <property type="project" value="TreeGrafter"/>
</dbReference>
<dbReference type="InterPro" id="IPR052093">
    <property type="entry name" value="HR_Repair_Mediator"/>
</dbReference>
<dbReference type="GO" id="GO:0140664">
    <property type="term" value="F:ATP-dependent DNA damage sensor activity"/>
    <property type="evidence" value="ECO:0007669"/>
    <property type="project" value="InterPro"/>
</dbReference>
<dbReference type="PROSITE" id="PS50162">
    <property type="entry name" value="RECA_2"/>
    <property type="match status" value="1"/>
</dbReference>
<dbReference type="InterPro" id="IPR020588">
    <property type="entry name" value="RecA_ATP-bd"/>
</dbReference>